<evidence type="ECO:0000313" key="2">
    <source>
        <dbReference type="EMBL" id="QDU55374.1"/>
    </source>
</evidence>
<evidence type="ECO:0000256" key="1">
    <source>
        <dbReference type="SAM" id="SignalP"/>
    </source>
</evidence>
<dbReference type="Proteomes" id="UP000315750">
    <property type="component" value="Chromosome"/>
</dbReference>
<gene>
    <name evidence="2" type="ORF">Pan181_15630</name>
</gene>
<reference evidence="2 3" key="1">
    <citation type="submission" date="2019-02" db="EMBL/GenBank/DDBJ databases">
        <title>Deep-cultivation of Planctomycetes and their phenomic and genomic characterization uncovers novel biology.</title>
        <authorList>
            <person name="Wiegand S."/>
            <person name="Jogler M."/>
            <person name="Boedeker C."/>
            <person name="Pinto D."/>
            <person name="Vollmers J."/>
            <person name="Rivas-Marin E."/>
            <person name="Kohn T."/>
            <person name="Peeters S.H."/>
            <person name="Heuer A."/>
            <person name="Rast P."/>
            <person name="Oberbeckmann S."/>
            <person name="Bunk B."/>
            <person name="Jeske O."/>
            <person name="Meyerdierks A."/>
            <person name="Storesund J.E."/>
            <person name="Kallscheuer N."/>
            <person name="Luecker S."/>
            <person name="Lage O.M."/>
            <person name="Pohl T."/>
            <person name="Merkel B.J."/>
            <person name="Hornburger P."/>
            <person name="Mueller R.-W."/>
            <person name="Bruemmer F."/>
            <person name="Labrenz M."/>
            <person name="Spormann A.M."/>
            <person name="Op den Camp H."/>
            <person name="Overmann J."/>
            <person name="Amann R."/>
            <person name="Jetten M.S.M."/>
            <person name="Mascher T."/>
            <person name="Medema M.H."/>
            <person name="Devos D.P."/>
            <person name="Kaster A.-K."/>
            <person name="Ovreas L."/>
            <person name="Rohde M."/>
            <person name="Galperin M.Y."/>
            <person name="Jogler C."/>
        </authorList>
    </citation>
    <scope>NUCLEOTIDE SEQUENCE [LARGE SCALE GENOMIC DNA]</scope>
    <source>
        <strain evidence="2 3">Pan181</strain>
    </source>
</reference>
<accession>A0A518AL15</accession>
<dbReference type="RefSeq" id="WP_145246242.1">
    <property type="nucleotide sequence ID" value="NZ_CP036278.1"/>
</dbReference>
<evidence type="ECO:0008006" key="4">
    <source>
        <dbReference type="Google" id="ProtNLM"/>
    </source>
</evidence>
<keyword evidence="3" id="KW-1185">Reference proteome</keyword>
<dbReference type="SUPFAM" id="SSF48452">
    <property type="entry name" value="TPR-like"/>
    <property type="match status" value="1"/>
</dbReference>
<dbReference type="AlphaFoldDB" id="A0A518AL15"/>
<dbReference type="Gene3D" id="1.25.40.10">
    <property type="entry name" value="Tetratricopeptide repeat domain"/>
    <property type="match status" value="1"/>
</dbReference>
<proteinExistence type="predicted"/>
<feature type="signal peptide" evidence="1">
    <location>
        <begin position="1"/>
        <end position="17"/>
    </location>
</feature>
<protein>
    <recommendedName>
        <fullName evidence="4">Tetratricopeptide repeat protein</fullName>
    </recommendedName>
</protein>
<evidence type="ECO:0000313" key="3">
    <source>
        <dbReference type="Proteomes" id="UP000315750"/>
    </source>
</evidence>
<dbReference type="OrthoDB" id="232763at2"/>
<dbReference type="KEGG" id="amuc:Pan181_15630"/>
<dbReference type="PROSITE" id="PS51257">
    <property type="entry name" value="PROKAR_LIPOPROTEIN"/>
    <property type="match status" value="1"/>
</dbReference>
<keyword evidence="1" id="KW-0732">Signal</keyword>
<dbReference type="InterPro" id="IPR011990">
    <property type="entry name" value="TPR-like_helical_dom_sf"/>
</dbReference>
<dbReference type="EMBL" id="CP036278">
    <property type="protein sequence ID" value="QDU55374.1"/>
    <property type="molecule type" value="Genomic_DNA"/>
</dbReference>
<feature type="chain" id="PRO_5022178307" description="Tetratricopeptide repeat protein" evidence="1">
    <location>
        <begin position="18"/>
        <end position="422"/>
    </location>
</feature>
<sequence length="422" mass="47092" precursor="true">MLRTWSLAILCSFSMLAVLGCGGDPALESDGNASADESAVETNSAAAPREREVRPVAARMVTTEEAQQFADKMKQAYDDNDTRTFDGMIDWDTMAMRATAGLDLSESDRTEVMNGLQVGMRSVGSFVTQIRRGGGNTADYQLVNILEKDGNRVVIFRASGDNGVNYHQYTLQRVDGQLKAVDLYVFLTGETITETWRRGLLPHVAEMNKNWLQRATSKESAYVQSIDKVSQFQNLVLSGQSDAQAWNLFYSLPEEVRFSKGMLIQAYALSNRTGEDKIMEISNAIRTHHSDATGLELMLIDSLLIAEKYDEALQALDAVDQAVGGDPYVDALRGNTYLLQENYPKAMEYFDKVMETGLDMDTAFYGTVAAGLPLKEFTKVAAAMETLEERYGVVWGDLRSLAEYREFLESPEGQYWMETHNY</sequence>
<organism evidence="2 3">
    <name type="scientific">Aeoliella mucimassa</name>
    <dbReference type="NCBI Taxonomy" id="2527972"/>
    <lineage>
        <taxon>Bacteria</taxon>
        <taxon>Pseudomonadati</taxon>
        <taxon>Planctomycetota</taxon>
        <taxon>Planctomycetia</taxon>
        <taxon>Pirellulales</taxon>
        <taxon>Lacipirellulaceae</taxon>
        <taxon>Aeoliella</taxon>
    </lineage>
</organism>
<name>A0A518AL15_9BACT</name>